<dbReference type="InterPro" id="IPR036010">
    <property type="entry name" value="2Fe-2S_ferredoxin-like_sf"/>
</dbReference>
<accession>A0A2M9A5N6</accession>
<evidence type="ECO:0000256" key="3">
    <source>
        <dbReference type="ARBA" id="ARBA00005404"/>
    </source>
</evidence>
<keyword evidence="16" id="KW-1185">Reference proteome</keyword>
<dbReference type="PANTHER" id="PTHR43105:SF13">
    <property type="entry name" value="NADH-UBIQUINONE OXIDOREDUCTASE 75 KDA SUBUNIT, MITOCHONDRIAL"/>
    <property type="match status" value="1"/>
</dbReference>
<dbReference type="PROSITE" id="PS00643">
    <property type="entry name" value="COMPLEX1_75K_3"/>
    <property type="match status" value="1"/>
</dbReference>
<name>A0A2M9A5N6_9BACT</name>
<dbReference type="CDD" id="cd00207">
    <property type="entry name" value="fer2"/>
    <property type="match status" value="1"/>
</dbReference>
<comment type="cofactor">
    <cofactor evidence="1">
        <name>[4Fe-4S] cluster</name>
        <dbReference type="ChEBI" id="CHEBI:49883"/>
    </cofactor>
</comment>
<sequence length="535" mass="58414">MSNHYNMPHLPTAKSPRVTIEVDGQNVEVPGDTNLLEALKAVGIETPHVCYHPYLPVSGNCRQCLVETEGPRGKALIISCFTPVKEGMKISTPRSSERVKNARAAVSEFMLLNHPLDCPICDKAGECTLQENYVEAGKDTSRLYPEVGKNYHGNPDHQFYDTKGQLRGGKRVDIGPRIFLDEERCVQCDRCVRFMRDVAGDEQLQLALRADKTYITTFPGRKLDHEYDLCVSDVCPTGAMTAKYFRFQQRVWMLSRTATISMDDSLGANIWLDHNNGYIWRVMPRCNPEVNRTWISNTSRLAFQQFTKDRLPVGNLDALKKALEGEGKIAFVLGGSATNEDALALKTLVNKLGARAEVFVGTFAPVGTPDGLSKSGDPVANRAGFALFGFTQTAEDLAKRASEFKTLVSLSADLWGSDASKAKSLEVIPNRVSISAKNDETAKKSSTVYGVNHWSEVSGSMVNVNSILQKLNAAPTSPDAELAPLFSVLFALAGEDVTSAAIAFKKAGEFAPKLAKFSLDAIHSTGELLDGDAAV</sequence>
<dbReference type="SUPFAM" id="SSF54292">
    <property type="entry name" value="2Fe-2S ferredoxin-like"/>
    <property type="match status" value="1"/>
</dbReference>
<keyword evidence="11" id="KW-0472">Membrane</keyword>
<dbReference type="Proteomes" id="UP000231134">
    <property type="component" value="Unassembled WGS sequence"/>
</dbReference>
<dbReference type="RefSeq" id="WP_100425048.1">
    <property type="nucleotide sequence ID" value="NZ_JAQXKX010000056.1"/>
</dbReference>
<proteinExistence type="inferred from homology"/>
<evidence type="ECO:0000259" key="14">
    <source>
        <dbReference type="PROSITE" id="PS51839"/>
    </source>
</evidence>
<dbReference type="GO" id="GO:0046872">
    <property type="term" value="F:metal ion binding"/>
    <property type="evidence" value="ECO:0007669"/>
    <property type="project" value="UniProtKB-KW"/>
</dbReference>
<keyword evidence="6" id="KW-0479">Metal-binding</keyword>
<dbReference type="InterPro" id="IPR050123">
    <property type="entry name" value="Prok_molybdopt-oxidoreductase"/>
</dbReference>
<evidence type="ECO:0000256" key="9">
    <source>
        <dbReference type="ARBA" id="ARBA00023014"/>
    </source>
</evidence>
<evidence type="ECO:0000256" key="10">
    <source>
        <dbReference type="ARBA" id="ARBA00023027"/>
    </source>
</evidence>
<evidence type="ECO:0000256" key="4">
    <source>
        <dbReference type="ARBA" id="ARBA00022485"/>
    </source>
</evidence>
<keyword evidence="7" id="KW-1278">Translocase</keyword>
<dbReference type="PROSITE" id="PS51839">
    <property type="entry name" value="4FE4S_HC3"/>
    <property type="match status" value="1"/>
</dbReference>
<comment type="cofactor">
    <cofactor evidence="12">
        <name>[2Fe-2S] cluster</name>
        <dbReference type="ChEBI" id="CHEBI:190135"/>
    </cofactor>
</comment>
<dbReference type="Pfam" id="PF10588">
    <property type="entry name" value="NADH-G_4Fe-4S_3"/>
    <property type="match status" value="1"/>
</dbReference>
<dbReference type="Gene3D" id="3.10.20.740">
    <property type="match status" value="1"/>
</dbReference>
<comment type="subcellular location">
    <subcellularLocation>
        <location evidence="2">Membrane</location>
    </subcellularLocation>
</comment>
<feature type="domain" description="2Fe-2S ferredoxin-type" evidence="13">
    <location>
        <begin position="16"/>
        <end position="96"/>
    </location>
</feature>
<dbReference type="SUPFAM" id="SSF53706">
    <property type="entry name" value="Formate dehydrogenase/DMSO reductase, domains 1-3"/>
    <property type="match status" value="1"/>
</dbReference>
<dbReference type="AlphaFoldDB" id="A0A2M9A5N6"/>
<protein>
    <submittedName>
        <fullName evidence="15">NADH-ubiquinone oxidoreductase subunit G-like iron-sulfur protein</fullName>
    </submittedName>
</protein>
<dbReference type="FunFam" id="3.10.20.740:FF:000004">
    <property type="entry name" value="NADH-quinone oxidoreductase"/>
    <property type="match status" value="1"/>
</dbReference>
<evidence type="ECO:0000256" key="8">
    <source>
        <dbReference type="ARBA" id="ARBA00023004"/>
    </source>
</evidence>
<dbReference type="Pfam" id="PF22117">
    <property type="entry name" value="Fer4_Nqo3"/>
    <property type="match status" value="1"/>
</dbReference>
<evidence type="ECO:0000256" key="1">
    <source>
        <dbReference type="ARBA" id="ARBA00001966"/>
    </source>
</evidence>
<keyword evidence="9" id="KW-0411">Iron-sulfur</keyword>
<evidence type="ECO:0000256" key="6">
    <source>
        <dbReference type="ARBA" id="ARBA00022723"/>
    </source>
</evidence>
<dbReference type="SMART" id="SM00929">
    <property type="entry name" value="NADH-G_4Fe-4S_3"/>
    <property type="match status" value="1"/>
</dbReference>
<dbReference type="Gene3D" id="3.30.70.20">
    <property type="match status" value="1"/>
</dbReference>
<dbReference type="InterPro" id="IPR054351">
    <property type="entry name" value="NADH_UbQ_OxRdtase_ferredoxin"/>
</dbReference>
<keyword evidence="4" id="KW-0004">4Fe-4S</keyword>
<evidence type="ECO:0000256" key="12">
    <source>
        <dbReference type="ARBA" id="ARBA00034078"/>
    </source>
</evidence>
<dbReference type="GO" id="GO:0016491">
    <property type="term" value="F:oxidoreductase activity"/>
    <property type="evidence" value="ECO:0007669"/>
    <property type="project" value="InterPro"/>
</dbReference>
<dbReference type="GO" id="GO:0042773">
    <property type="term" value="P:ATP synthesis coupled electron transport"/>
    <property type="evidence" value="ECO:0007669"/>
    <property type="project" value="InterPro"/>
</dbReference>
<organism evidence="15 16">
    <name type="scientific">Hallerella succinigenes</name>
    <dbReference type="NCBI Taxonomy" id="1896222"/>
    <lineage>
        <taxon>Bacteria</taxon>
        <taxon>Pseudomonadati</taxon>
        <taxon>Fibrobacterota</taxon>
        <taxon>Fibrobacteria</taxon>
        <taxon>Fibrobacterales</taxon>
        <taxon>Fibrobacteraceae</taxon>
        <taxon>Hallerella</taxon>
    </lineage>
</organism>
<dbReference type="Pfam" id="PF13510">
    <property type="entry name" value="Fer2_4"/>
    <property type="match status" value="1"/>
</dbReference>
<dbReference type="InterPro" id="IPR019574">
    <property type="entry name" value="NADH_UbQ_OxRdtase_Gsu_4Fe4S-bd"/>
</dbReference>
<dbReference type="OrthoDB" id="9805142at2"/>
<dbReference type="EMBL" id="PGEX01000001">
    <property type="protein sequence ID" value="PJJ41032.1"/>
    <property type="molecule type" value="Genomic_DNA"/>
</dbReference>
<keyword evidence="15" id="KW-0830">Ubiquinone</keyword>
<keyword evidence="8" id="KW-0408">Iron</keyword>
<dbReference type="PANTHER" id="PTHR43105">
    <property type="entry name" value="RESPIRATORY NITRATE REDUCTASE"/>
    <property type="match status" value="1"/>
</dbReference>
<keyword evidence="5" id="KW-0001">2Fe-2S</keyword>
<evidence type="ECO:0000256" key="7">
    <source>
        <dbReference type="ARBA" id="ARBA00022967"/>
    </source>
</evidence>
<evidence type="ECO:0000313" key="16">
    <source>
        <dbReference type="Proteomes" id="UP000231134"/>
    </source>
</evidence>
<evidence type="ECO:0000256" key="5">
    <source>
        <dbReference type="ARBA" id="ARBA00022714"/>
    </source>
</evidence>
<feature type="domain" description="4Fe-4S His(Cys)3-ligated-type" evidence="14">
    <location>
        <begin position="98"/>
        <end position="137"/>
    </location>
</feature>
<dbReference type="SUPFAM" id="SSF54862">
    <property type="entry name" value="4Fe-4S ferredoxins"/>
    <property type="match status" value="1"/>
</dbReference>
<dbReference type="PROSITE" id="PS00641">
    <property type="entry name" value="COMPLEX1_75K_1"/>
    <property type="match status" value="1"/>
</dbReference>
<gene>
    <name evidence="15" type="ORF">BGX16_0986</name>
</gene>
<dbReference type="GO" id="GO:0008137">
    <property type="term" value="F:NADH dehydrogenase (ubiquinone) activity"/>
    <property type="evidence" value="ECO:0007669"/>
    <property type="project" value="InterPro"/>
</dbReference>
<dbReference type="GO" id="GO:0051537">
    <property type="term" value="F:2 iron, 2 sulfur cluster binding"/>
    <property type="evidence" value="ECO:0007669"/>
    <property type="project" value="UniProtKB-KW"/>
</dbReference>
<keyword evidence="10" id="KW-0520">NAD</keyword>
<dbReference type="Pfam" id="PF22151">
    <property type="entry name" value="Fer4_NDSU1"/>
    <property type="match status" value="1"/>
</dbReference>
<dbReference type="GO" id="GO:0051539">
    <property type="term" value="F:4 iron, 4 sulfur cluster binding"/>
    <property type="evidence" value="ECO:0007669"/>
    <property type="project" value="UniProtKB-KW"/>
</dbReference>
<comment type="caution">
    <text evidence="15">The sequence shown here is derived from an EMBL/GenBank/DDBJ whole genome shotgun (WGS) entry which is preliminary data.</text>
</comment>
<dbReference type="InterPro" id="IPR000283">
    <property type="entry name" value="NADH_UbQ_OxRdtase_75kDa_su_CS"/>
</dbReference>
<comment type="similarity">
    <text evidence="3">Belongs to the complex I 75 kDa subunit family.</text>
</comment>
<reference evidence="15 16" key="1">
    <citation type="submission" date="2017-11" db="EMBL/GenBank/DDBJ databases">
        <title>Animal gut microbial communities from fecal samples from Wisconsin, USA.</title>
        <authorList>
            <person name="Neumann A."/>
        </authorList>
    </citation>
    <scope>NUCLEOTIDE SEQUENCE [LARGE SCALE GENOMIC DNA]</scope>
    <source>
        <strain evidence="15 16">UWS3</strain>
    </source>
</reference>
<dbReference type="GO" id="GO:0016020">
    <property type="term" value="C:membrane"/>
    <property type="evidence" value="ECO:0007669"/>
    <property type="project" value="UniProtKB-SubCell"/>
</dbReference>
<evidence type="ECO:0000256" key="2">
    <source>
        <dbReference type="ARBA" id="ARBA00004370"/>
    </source>
</evidence>
<dbReference type="InterPro" id="IPR001041">
    <property type="entry name" value="2Fe-2S_ferredoxin-type"/>
</dbReference>
<evidence type="ECO:0000313" key="15">
    <source>
        <dbReference type="EMBL" id="PJJ41032.1"/>
    </source>
</evidence>
<dbReference type="InterPro" id="IPR006963">
    <property type="entry name" value="Mopterin_OxRdtase_4Fe-4S_dom"/>
</dbReference>
<dbReference type="PROSITE" id="PS51085">
    <property type="entry name" value="2FE2S_FER_2"/>
    <property type="match status" value="1"/>
</dbReference>
<evidence type="ECO:0000259" key="13">
    <source>
        <dbReference type="PROSITE" id="PS51085"/>
    </source>
</evidence>
<evidence type="ECO:0000256" key="11">
    <source>
        <dbReference type="ARBA" id="ARBA00023136"/>
    </source>
</evidence>